<keyword evidence="2" id="KW-0012">Acyltransferase</keyword>
<dbReference type="AlphaFoldDB" id="A0A0M3DK34"/>
<evidence type="ECO:0000313" key="5">
    <source>
        <dbReference type="Proteomes" id="UP000034407"/>
    </source>
</evidence>
<dbReference type="Gene3D" id="3.40.630.30">
    <property type="match status" value="1"/>
</dbReference>
<protein>
    <recommendedName>
        <fullName evidence="3">N-acetyltransferase domain-containing protein</fullName>
    </recommendedName>
</protein>
<gene>
    <name evidence="4" type="ORF">VN21_07065</name>
</gene>
<dbReference type="PANTHER" id="PTHR42919">
    <property type="entry name" value="N-ALPHA-ACETYLTRANSFERASE"/>
    <property type="match status" value="1"/>
</dbReference>
<dbReference type="PATRIC" id="fig|1629550.3.peg.859"/>
<comment type="caution">
    <text evidence="4">The sequence shown here is derived from an EMBL/GenBank/DDBJ whole genome shotgun (WGS) entry which is preliminary data.</text>
</comment>
<evidence type="ECO:0000259" key="3">
    <source>
        <dbReference type="PROSITE" id="PS51186"/>
    </source>
</evidence>
<proteinExistence type="predicted"/>
<accession>A0A0M3DK34</accession>
<reference evidence="4 5" key="1">
    <citation type="submission" date="2015-04" db="EMBL/GenBank/DDBJ databases">
        <title>Microcin producing Clostridium sp. JC272T.</title>
        <authorList>
            <person name="Jyothsna T."/>
            <person name="Sasikala C."/>
            <person name="Ramana C."/>
        </authorList>
    </citation>
    <scope>NUCLEOTIDE SEQUENCE [LARGE SCALE GENOMIC DNA]</scope>
    <source>
        <strain evidence="4 5">JC272</strain>
    </source>
</reference>
<feature type="domain" description="N-acetyltransferase" evidence="3">
    <location>
        <begin position="131"/>
        <end position="285"/>
    </location>
</feature>
<dbReference type="Pfam" id="PF00583">
    <property type="entry name" value="Acetyltransf_1"/>
    <property type="match status" value="1"/>
</dbReference>
<dbReference type="RefSeq" id="WP_046822634.1">
    <property type="nucleotide sequence ID" value="NZ_LBBT01000147.1"/>
</dbReference>
<evidence type="ECO:0000256" key="2">
    <source>
        <dbReference type="ARBA" id="ARBA00023315"/>
    </source>
</evidence>
<dbReference type="InterPro" id="IPR016181">
    <property type="entry name" value="Acyl_CoA_acyltransferase"/>
</dbReference>
<dbReference type="InterPro" id="IPR000182">
    <property type="entry name" value="GNAT_dom"/>
</dbReference>
<keyword evidence="5" id="KW-1185">Reference proteome</keyword>
<dbReference type="Proteomes" id="UP000034407">
    <property type="component" value="Unassembled WGS sequence"/>
</dbReference>
<dbReference type="PROSITE" id="PS51186">
    <property type="entry name" value="GNAT"/>
    <property type="match status" value="1"/>
</dbReference>
<dbReference type="EMBL" id="LBBT01000147">
    <property type="protein sequence ID" value="KKY01799.1"/>
    <property type="molecule type" value="Genomic_DNA"/>
</dbReference>
<name>A0A0M3DK34_9FIRM</name>
<sequence length="285" mass="33003">MINIRSGKESKMLLLEYINYIEEDSIYFIENSNGNIKSIAKIKNLKWDSEIFNKKIGSMELCYGDLTDSIVTNIDEVAKVENYDCLFTKVKTDSYSSMHILEKNRYNLMDSIITLKKNIDDNILIDINKDYDFGVLNETNLEDVLDIIDNLYKHGRFFQDPNLRNEDANILYKKWIENEIRSKSVDVIGVTYKDKLIGFISCIYRNRISDRELDGVISLVGINKDYQGLGIGKKLINYALMNFNKKNIKNVFVGTQIDNLGALNFYISNGFRVESSINSFHKKVR</sequence>
<dbReference type="OrthoDB" id="9794566at2"/>
<keyword evidence="1" id="KW-0808">Transferase</keyword>
<dbReference type="GO" id="GO:0016747">
    <property type="term" value="F:acyltransferase activity, transferring groups other than amino-acyl groups"/>
    <property type="evidence" value="ECO:0007669"/>
    <property type="project" value="InterPro"/>
</dbReference>
<dbReference type="SUPFAM" id="SSF55729">
    <property type="entry name" value="Acyl-CoA N-acyltransferases (Nat)"/>
    <property type="match status" value="1"/>
</dbReference>
<evidence type="ECO:0000313" key="4">
    <source>
        <dbReference type="EMBL" id="KKY01799.1"/>
    </source>
</evidence>
<organism evidence="4 5">
    <name type="scientific">Paraclostridium benzoelyticum</name>
    <dbReference type="NCBI Taxonomy" id="1629550"/>
    <lineage>
        <taxon>Bacteria</taxon>
        <taxon>Bacillati</taxon>
        <taxon>Bacillota</taxon>
        <taxon>Clostridia</taxon>
        <taxon>Peptostreptococcales</taxon>
        <taxon>Peptostreptococcaceae</taxon>
        <taxon>Paraclostridium</taxon>
    </lineage>
</organism>
<dbReference type="PANTHER" id="PTHR42919:SF8">
    <property type="entry name" value="N-ALPHA-ACETYLTRANSFERASE 50"/>
    <property type="match status" value="1"/>
</dbReference>
<evidence type="ECO:0000256" key="1">
    <source>
        <dbReference type="ARBA" id="ARBA00022679"/>
    </source>
</evidence>
<dbReference type="CDD" id="cd04301">
    <property type="entry name" value="NAT_SF"/>
    <property type="match status" value="1"/>
</dbReference>
<dbReference type="InterPro" id="IPR051556">
    <property type="entry name" value="N-term/lysine_N-AcTrnsfr"/>
</dbReference>